<evidence type="ECO:0000313" key="1">
    <source>
        <dbReference type="EMBL" id="KAJ7199466.1"/>
    </source>
</evidence>
<gene>
    <name evidence="1" type="ORF">GGX14DRAFT_401407</name>
</gene>
<sequence length="717" mass="76914">MFGERKWCAAPQSFTSSANLLLDEYHIQTVAKTEPASPAARASCQPLDAPLSTAPALRTRSLSTARSPPAACWFTCQRRPLHAADSRASVARYPLPASRCLPLAARFPVLLLSAPTAAPASLAAHAIPHDTHLLPACRMPHARCRCTRHAAHCMLITNSPPASRSFPLAPRCPVSRPFTCPPLPLPRPLPARSPLHVARRQQMPTVWCARSPRHIPMEQDLVHTITTRPTAPVHSAVAMASMGPTWRESFIGVDAPLMPSAVEGNTTSGHSPMFFALDAVRTQPLLAPVIVMGVMVATAGAGGQDYLFRLLLAGPRRIGRVTPYVRRSHSRQCVQEWAVPAGTPWDAVRWQGPGWQSIRAYGGWDDTFGSGGRHWYRRQRQPVATCARVAGAGQRGASSATGGKRERAVRLAQCMRERQVLNYKPPTPASRSLAQPALTNVWRTSSLVPSCSLAAHFPPFTTRSIPHLCGVCVAQSARAQRPCVPTAGSDPTPTGGVRAVFASQGTPACSISTPPSPPLTARGILHPPSLTPAPRAVFVSRGTPVRGRLSLCTVLHAPQLPFATPAPARGVCVARNARAQRPPPPLTPPRARIFATAVSDHPRARHLHTSAAASHRGVGSVRMVLAGYETGLIPARPKALHDIAAVIKSPTHFMRIRFSPSPVCDITAVQRNDGNKQRPSESERSGALVARSKLTLERSIDDSDAGCRAKVVNVFGC</sequence>
<dbReference type="Proteomes" id="UP001219525">
    <property type="component" value="Unassembled WGS sequence"/>
</dbReference>
<reference evidence="1" key="1">
    <citation type="submission" date="2023-03" db="EMBL/GenBank/DDBJ databases">
        <title>Massive genome expansion in bonnet fungi (Mycena s.s.) driven by repeated elements and novel gene families across ecological guilds.</title>
        <authorList>
            <consortium name="Lawrence Berkeley National Laboratory"/>
            <person name="Harder C.B."/>
            <person name="Miyauchi S."/>
            <person name="Viragh M."/>
            <person name="Kuo A."/>
            <person name="Thoen E."/>
            <person name="Andreopoulos B."/>
            <person name="Lu D."/>
            <person name="Skrede I."/>
            <person name="Drula E."/>
            <person name="Henrissat B."/>
            <person name="Morin E."/>
            <person name="Kohler A."/>
            <person name="Barry K."/>
            <person name="LaButti K."/>
            <person name="Morin E."/>
            <person name="Salamov A."/>
            <person name="Lipzen A."/>
            <person name="Mereny Z."/>
            <person name="Hegedus B."/>
            <person name="Baldrian P."/>
            <person name="Stursova M."/>
            <person name="Weitz H."/>
            <person name="Taylor A."/>
            <person name="Grigoriev I.V."/>
            <person name="Nagy L.G."/>
            <person name="Martin F."/>
            <person name="Kauserud H."/>
        </authorList>
    </citation>
    <scope>NUCLEOTIDE SEQUENCE</scope>
    <source>
        <strain evidence="1">9144</strain>
    </source>
</reference>
<proteinExistence type="predicted"/>
<evidence type="ECO:0000313" key="2">
    <source>
        <dbReference type="Proteomes" id="UP001219525"/>
    </source>
</evidence>
<keyword evidence="2" id="KW-1185">Reference proteome</keyword>
<organism evidence="1 2">
    <name type="scientific">Mycena pura</name>
    <dbReference type="NCBI Taxonomy" id="153505"/>
    <lineage>
        <taxon>Eukaryota</taxon>
        <taxon>Fungi</taxon>
        <taxon>Dikarya</taxon>
        <taxon>Basidiomycota</taxon>
        <taxon>Agaricomycotina</taxon>
        <taxon>Agaricomycetes</taxon>
        <taxon>Agaricomycetidae</taxon>
        <taxon>Agaricales</taxon>
        <taxon>Marasmiineae</taxon>
        <taxon>Mycenaceae</taxon>
        <taxon>Mycena</taxon>
    </lineage>
</organism>
<protein>
    <submittedName>
        <fullName evidence="1">Uncharacterized protein</fullName>
    </submittedName>
</protein>
<accession>A0AAD6YAL7</accession>
<dbReference type="AlphaFoldDB" id="A0AAD6YAL7"/>
<dbReference type="EMBL" id="JARJCW010000068">
    <property type="protein sequence ID" value="KAJ7199466.1"/>
    <property type="molecule type" value="Genomic_DNA"/>
</dbReference>
<comment type="caution">
    <text evidence="1">The sequence shown here is derived from an EMBL/GenBank/DDBJ whole genome shotgun (WGS) entry which is preliminary data.</text>
</comment>
<name>A0AAD6YAL7_9AGAR</name>